<dbReference type="InterPro" id="IPR014729">
    <property type="entry name" value="Rossmann-like_a/b/a_fold"/>
</dbReference>
<dbReference type="Pfam" id="PF00582">
    <property type="entry name" value="Usp"/>
    <property type="match status" value="1"/>
</dbReference>
<dbReference type="CDD" id="cd01989">
    <property type="entry name" value="USP_STK_Ubox_N"/>
    <property type="match status" value="1"/>
</dbReference>
<evidence type="ECO:0000256" key="3">
    <source>
        <dbReference type="ARBA" id="ARBA00022786"/>
    </source>
</evidence>
<keyword evidence="4" id="KW-0175">Coiled coil</keyword>
<dbReference type="GO" id="GO:0061630">
    <property type="term" value="F:ubiquitin protein ligase activity"/>
    <property type="evidence" value="ECO:0007669"/>
    <property type="project" value="UniProtKB-EC"/>
</dbReference>
<feature type="coiled-coil region" evidence="4">
    <location>
        <begin position="317"/>
        <end position="344"/>
    </location>
</feature>
<keyword evidence="3" id="KW-0833">Ubl conjugation pathway</keyword>
<evidence type="ECO:0000313" key="6">
    <source>
        <dbReference type="EMBL" id="AFK49475.1"/>
    </source>
</evidence>
<dbReference type="EC" id="2.3.2.27" evidence="2"/>
<accession>I3TAD3</accession>
<sequence>MWNTRDNGETRQVHGGGVVAVAVDKEKSSQYAFKWAIDNLFPRSRPLKLIHVVHRSQSNPGVAGNSEIVTQQEPDHQALQILLPYRCFCTRRKVQFETVILYSSDVARALLDYVSLGGVDTLILGTLSRNGLSSLRIFKNSDVSSSVLKSAPNFCNVYIIYKGKVSAMRRASRSAQAIHAVERNQTIYHNATQSDPDMLYDEVSVVENDNPHARLSTDSDYLSFYENLESGGLVGSSSSSEILNGNFEPLFSSSKTASVDTMNDFSCGEGPLFSLDSMEDEVLRHKLEHKHAMELYHAACREVKSSNQKVIELQDWNLKQEQRLKEAESENARFKTDIEVAKRLVVQEMENKVLRAEMKAMIEADERKKVLDALRQSQNFIKYQTLFHSLIVLFLLYMYFSSA</sequence>
<evidence type="ECO:0000256" key="2">
    <source>
        <dbReference type="ARBA" id="ARBA00012483"/>
    </source>
</evidence>
<protein>
    <recommendedName>
        <fullName evidence="2">RING-type E3 ubiquitin transferase</fullName>
        <ecNumber evidence="2">2.3.2.27</ecNumber>
    </recommendedName>
</protein>
<dbReference type="EMBL" id="BT149681">
    <property type="protein sequence ID" value="AFK49475.1"/>
    <property type="molecule type" value="mRNA"/>
</dbReference>
<feature type="domain" description="UspA" evidence="5">
    <location>
        <begin position="19"/>
        <end position="152"/>
    </location>
</feature>
<name>I3TAD3_LOTJA</name>
<dbReference type="Gene3D" id="3.40.50.620">
    <property type="entry name" value="HUPs"/>
    <property type="match status" value="1"/>
</dbReference>
<comment type="catalytic activity">
    <reaction evidence="1">
        <text>S-ubiquitinyl-[E2 ubiquitin-conjugating enzyme]-L-cysteine + [acceptor protein]-L-lysine = [E2 ubiquitin-conjugating enzyme]-L-cysteine + N(6)-ubiquitinyl-[acceptor protein]-L-lysine.</text>
        <dbReference type="EC" id="2.3.2.27"/>
    </reaction>
</comment>
<evidence type="ECO:0000259" key="5">
    <source>
        <dbReference type="Pfam" id="PF00582"/>
    </source>
</evidence>
<dbReference type="InterPro" id="IPR051348">
    <property type="entry name" value="U-box_ubiquitin_ligases"/>
</dbReference>
<evidence type="ECO:0000256" key="1">
    <source>
        <dbReference type="ARBA" id="ARBA00000900"/>
    </source>
</evidence>
<dbReference type="InterPro" id="IPR006016">
    <property type="entry name" value="UspA"/>
</dbReference>
<organism evidence="6">
    <name type="scientific">Lotus japonicus</name>
    <name type="common">Lotus corniculatus var. japonicus</name>
    <dbReference type="NCBI Taxonomy" id="34305"/>
    <lineage>
        <taxon>Eukaryota</taxon>
        <taxon>Viridiplantae</taxon>
        <taxon>Streptophyta</taxon>
        <taxon>Embryophyta</taxon>
        <taxon>Tracheophyta</taxon>
        <taxon>Spermatophyta</taxon>
        <taxon>Magnoliopsida</taxon>
        <taxon>eudicotyledons</taxon>
        <taxon>Gunneridae</taxon>
        <taxon>Pentapetalae</taxon>
        <taxon>rosids</taxon>
        <taxon>fabids</taxon>
        <taxon>Fabales</taxon>
        <taxon>Fabaceae</taxon>
        <taxon>Papilionoideae</taxon>
        <taxon>50 kb inversion clade</taxon>
        <taxon>NPAAA clade</taxon>
        <taxon>Hologalegina</taxon>
        <taxon>robinioid clade</taxon>
        <taxon>Loteae</taxon>
        <taxon>Lotus</taxon>
    </lineage>
</organism>
<proteinExistence type="evidence at transcript level"/>
<evidence type="ECO:0000256" key="4">
    <source>
        <dbReference type="SAM" id="Coils"/>
    </source>
</evidence>
<dbReference type="AlphaFoldDB" id="I3TAD3"/>
<dbReference type="PANTHER" id="PTHR45647:SF25">
    <property type="entry name" value="ADENINE NUCLEOTIDE ALPHA HYDROLASES-LIKE SUPERFAMILY PROTEIN"/>
    <property type="match status" value="1"/>
</dbReference>
<dbReference type="PANTHER" id="PTHR45647">
    <property type="entry name" value="OS02G0152300 PROTEIN"/>
    <property type="match status" value="1"/>
</dbReference>
<reference evidence="6" key="1">
    <citation type="submission" date="2012-05" db="EMBL/GenBank/DDBJ databases">
        <authorList>
            <person name="Krishnakumar V."/>
            <person name="Cheung F."/>
            <person name="Xiao Y."/>
            <person name="Chan A."/>
            <person name="Moskal W.A."/>
            <person name="Town C.D."/>
        </authorList>
    </citation>
    <scope>NUCLEOTIDE SEQUENCE</scope>
</reference>
<dbReference type="SUPFAM" id="SSF52402">
    <property type="entry name" value="Adenine nucleotide alpha hydrolases-like"/>
    <property type="match status" value="1"/>
</dbReference>